<name>A0A8H6T5R2_MYCCL</name>
<keyword evidence="1" id="KW-0812">Transmembrane</keyword>
<organism evidence="2 3">
    <name type="scientific">Mycena chlorophos</name>
    <name type="common">Agaric fungus</name>
    <name type="synonym">Agaricus chlorophos</name>
    <dbReference type="NCBI Taxonomy" id="658473"/>
    <lineage>
        <taxon>Eukaryota</taxon>
        <taxon>Fungi</taxon>
        <taxon>Dikarya</taxon>
        <taxon>Basidiomycota</taxon>
        <taxon>Agaricomycotina</taxon>
        <taxon>Agaricomycetes</taxon>
        <taxon>Agaricomycetidae</taxon>
        <taxon>Agaricales</taxon>
        <taxon>Marasmiineae</taxon>
        <taxon>Mycenaceae</taxon>
        <taxon>Mycena</taxon>
    </lineage>
</organism>
<accession>A0A8H6T5R2</accession>
<dbReference type="EMBL" id="JACAZE010000007">
    <property type="protein sequence ID" value="KAF7310736.1"/>
    <property type="molecule type" value="Genomic_DNA"/>
</dbReference>
<evidence type="ECO:0000313" key="2">
    <source>
        <dbReference type="EMBL" id="KAF7310736.1"/>
    </source>
</evidence>
<dbReference type="AlphaFoldDB" id="A0A8H6T5R2"/>
<gene>
    <name evidence="2" type="ORF">HMN09_00616600</name>
</gene>
<feature type="transmembrane region" description="Helical" evidence="1">
    <location>
        <begin position="20"/>
        <end position="38"/>
    </location>
</feature>
<protein>
    <submittedName>
        <fullName evidence="2">Uncharacterized protein</fullName>
    </submittedName>
</protein>
<proteinExistence type="predicted"/>
<keyword evidence="1" id="KW-1133">Transmembrane helix</keyword>
<keyword evidence="1" id="KW-0472">Membrane</keyword>
<dbReference type="OrthoDB" id="3267335at2759"/>
<keyword evidence="3" id="KW-1185">Reference proteome</keyword>
<sequence>MVTCHPTICVSTPMPSWRRLVAPIYFALLLFTLSFVAASSAPQAINGQIFTDGLAIIDAPAPNSTEHAGATLPIAIDVSGNGQMPLAASVPASGRATGFNSLEIYLVSSQTNLNLTVSSNSSLLDGEPTSTVKHLNYGIPQCVPAGNYNLTFYEASTLNSQFIFAITGIPMTIENSSPSGTCSGNPLLPQPQPDVPLNQSPFNPDPVFTLTLTLSGGSFDLPTVTTTQKGTPTTVVVVSPSTVLTTVQGSPVTFTTTRTWSTVVTMATNADDTSGFVPVNTATKPRLASALGVFASAVLCWHVFM</sequence>
<comment type="caution">
    <text evidence="2">The sequence shown here is derived from an EMBL/GenBank/DDBJ whole genome shotgun (WGS) entry which is preliminary data.</text>
</comment>
<dbReference type="Proteomes" id="UP000613580">
    <property type="component" value="Unassembled WGS sequence"/>
</dbReference>
<evidence type="ECO:0000256" key="1">
    <source>
        <dbReference type="SAM" id="Phobius"/>
    </source>
</evidence>
<reference evidence="2" key="1">
    <citation type="submission" date="2020-05" db="EMBL/GenBank/DDBJ databases">
        <title>Mycena genomes resolve the evolution of fungal bioluminescence.</title>
        <authorList>
            <person name="Tsai I.J."/>
        </authorList>
    </citation>
    <scope>NUCLEOTIDE SEQUENCE</scope>
    <source>
        <strain evidence="2">110903Hualien_Pintung</strain>
    </source>
</reference>
<evidence type="ECO:0000313" key="3">
    <source>
        <dbReference type="Proteomes" id="UP000613580"/>
    </source>
</evidence>